<feature type="chain" id="PRO_5042095683" description="Inhibitor I9 domain-containing protein" evidence="4">
    <location>
        <begin position="27"/>
        <end position="263"/>
    </location>
</feature>
<sequence>MGDLSPSTLSHCAALLLLVIFVGCSSEERSIYIVFVEGEPLAFRRNLLPLGEGKELDPNSEVYNSHAKHLVESHRQLLQSTLESGSYNMIHSFTHLVNGFSLHTTPTQVSKLKKRRGVTLVERDRGAKLMTTYTPQFLKLPEGVWAEEGGDRSAGEGIVIGFIDSGINPIHPSFAVDPTNPFTANLTRFSGECETGPRFPRSSCNGKIVSARFFAAGAQAAATLNTSVDFLSPFDAVGHGRYSSVASLLSFDYIKKSSSLQSL</sequence>
<dbReference type="Proteomes" id="UP001279734">
    <property type="component" value="Unassembled WGS sequence"/>
</dbReference>
<dbReference type="InterPro" id="IPR010259">
    <property type="entry name" value="S8pro/Inhibitor_I9"/>
</dbReference>
<evidence type="ECO:0000256" key="4">
    <source>
        <dbReference type="SAM" id="SignalP"/>
    </source>
</evidence>
<dbReference type="InterPro" id="IPR037045">
    <property type="entry name" value="S8pro/Inhibitor_I9_sf"/>
</dbReference>
<evidence type="ECO:0000256" key="2">
    <source>
        <dbReference type="ARBA" id="ARBA00022729"/>
    </source>
</evidence>
<keyword evidence="7" id="KW-1185">Reference proteome</keyword>
<dbReference type="AlphaFoldDB" id="A0AAD3XI27"/>
<evidence type="ECO:0000256" key="3">
    <source>
        <dbReference type="ARBA" id="ARBA00022801"/>
    </source>
</evidence>
<evidence type="ECO:0000256" key="1">
    <source>
        <dbReference type="ARBA" id="ARBA00011073"/>
    </source>
</evidence>
<dbReference type="InterPro" id="IPR023827">
    <property type="entry name" value="Peptidase_S8_Asp-AS"/>
</dbReference>
<dbReference type="EMBL" id="BSYO01000005">
    <property type="protein sequence ID" value="GMH05280.1"/>
    <property type="molecule type" value="Genomic_DNA"/>
</dbReference>
<dbReference type="Gene3D" id="3.30.70.80">
    <property type="entry name" value="Peptidase S8 propeptide/proteinase inhibitor I9"/>
    <property type="match status" value="1"/>
</dbReference>
<organism evidence="6 7">
    <name type="scientific">Nepenthes gracilis</name>
    <name type="common">Slender pitcher plant</name>
    <dbReference type="NCBI Taxonomy" id="150966"/>
    <lineage>
        <taxon>Eukaryota</taxon>
        <taxon>Viridiplantae</taxon>
        <taxon>Streptophyta</taxon>
        <taxon>Embryophyta</taxon>
        <taxon>Tracheophyta</taxon>
        <taxon>Spermatophyta</taxon>
        <taxon>Magnoliopsida</taxon>
        <taxon>eudicotyledons</taxon>
        <taxon>Gunneridae</taxon>
        <taxon>Pentapetalae</taxon>
        <taxon>Caryophyllales</taxon>
        <taxon>Nepenthaceae</taxon>
        <taxon>Nepenthes</taxon>
    </lineage>
</organism>
<gene>
    <name evidence="6" type="ORF">Nepgr_007120</name>
</gene>
<evidence type="ECO:0000259" key="5">
    <source>
        <dbReference type="Pfam" id="PF05922"/>
    </source>
</evidence>
<evidence type="ECO:0000313" key="7">
    <source>
        <dbReference type="Proteomes" id="UP001279734"/>
    </source>
</evidence>
<protein>
    <recommendedName>
        <fullName evidence="5">Inhibitor I9 domain-containing protein</fullName>
    </recommendedName>
</protein>
<dbReference type="SUPFAM" id="SSF52743">
    <property type="entry name" value="Subtilisin-like"/>
    <property type="match status" value="1"/>
</dbReference>
<dbReference type="PANTHER" id="PTHR10795">
    <property type="entry name" value="PROPROTEIN CONVERTASE SUBTILISIN/KEXIN"/>
    <property type="match status" value="1"/>
</dbReference>
<comment type="similarity">
    <text evidence="1">Belongs to the peptidase S8 family.</text>
</comment>
<name>A0AAD3XI27_NEPGR</name>
<keyword evidence="2 4" id="KW-0732">Signal</keyword>
<feature type="signal peptide" evidence="4">
    <location>
        <begin position="1"/>
        <end position="26"/>
    </location>
</feature>
<comment type="caution">
    <text evidence="6">The sequence shown here is derived from an EMBL/GenBank/DDBJ whole genome shotgun (WGS) entry which is preliminary data.</text>
</comment>
<accession>A0AAD3XI27</accession>
<proteinExistence type="inferred from homology"/>
<dbReference type="PROSITE" id="PS00136">
    <property type="entry name" value="SUBTILASE_ASP"/>
    <property type="match status" value="1"/>
</dbReference>
<evidence type="ECO:0000313" key="6">
    <source>
        <dbReference type="EMBL" id="GMH05280.1"/>
    </source>
</evidence>
<dbReference type="GO" id="GO:0004252">
    <property type="term" value="F:serine-type endopeptidase activity"/>
    <property type="evidence" value="ECO:0007669"/>
    <property type="project" value="InterPro"/>
</dbReference>
<dbReference type="GO" id="GO:0006508">
    <property type="term" value="P:proteolysis"/>
    <property type="evidence" value="ECO:0007669"/>
    <property type="project" value="InterPro"/>
</dbReference>
<dbReference type="InterPro" id="IPR036852">
    <property type="entry name" value="Peptidase_S8/S53_dom_sf"/>
</dbReference>
<dbReference type="Pfam" id="PF05922">
    <property type="entry name" value="Inhibitor_I9"/>
    <property type="match status" value="1"/>
</dbReference>
<reference evidence="6" key="1">
    <citation type="submission" date="2023-05" db="EMBL/GenBank/DDBJ databases">
        <title>Nepenthes gracilis genome sequencing.</title>
        <authorList>
            <person name="Fukushima K."/>
        </authorList>
    </citation>
    <scope>NUCLEOTIDE SEQUENCE</scope>
    <source>
        <strain evidence="6">SING2019-196</strain>
    </source>
</reference>
<feature type="domain" description="Inhibitor I9" evidence="5">
    <location>
        <begin position="64"/>
        <end position="129"/>
    </location>
</feature>
<keyword evidence="3" id="KW-0378">Hydrolase</keyword>
<dbReference type="Gene3D" id="3.40.50.200">
    <property type="entry name" value="Peptidase S8/S53 domain"/>
    <property type="match status" value="1"/>
</dbReference>
<dbReference type="InterPro" id="IPR045051">
    <property type="entry name" value="SBT"/>
</dbReference>